<dbReference type="Pfam" id="PF20091">
    <property type="entry name" value="Abhydrolase_10"/>
    <property type="match status" value="1"/>
</dbReference>
<organism evidence="3 4">
    <name type="scientific">Streptomyces umbrinus</name>
    <dbReference type="NCBI Taxonomy" id="67370"/>
    <lineage>
        <taxon>Bacteria</taxon>
        <taxon>Bacillati</taxon>
        <taxon>Actinomycetota</taxon>
        <taxon>Actinomycetes</taxon>
        <taxon>Kitasatosporales</taxon>
        <taxon>Streptomycetaceae</taxon>
        <taxon>Streptomyces</taxon>
        <taxon>Streptomyces phaeochromogenes group</taxon>
    </lineage>
</organism>
<evidence type="ECO:0000256" key="1">
    <source>
        <dbReference type="SAM" id="MobiDB-lite"/>
    </source>
</evidence>
<feature type="region of interest" description="Disordered" evidence="1">
    <location>
        <begin position="349"/>
        <end position="378"/>
    </location>
</feature>
<proteinExistence type="predicted"/>
<dbReference type="InterPro" id="IPR045394">
    <property type="entry name" value="Abhydrolase_dom"/>
</dbReference>
<gene>
    <name evidence="3" type="ORF">QF035_000162</name>
</gene>
<dbReference type="Proteomes" id="UP001230328">
    <property type="component" value="Unassembled WGS sequence"/>
</dbReference>
<name>A0ABU0SG84_9ACTN</name>
<feature type="domain" description="Alpha/beta hydrolase" evidence="2">
    <location>
        <begin position="126"/>
        <end position="451"/>
    </location>
</feature>
<keyword evidence="4" id="KW-1185">Reference proteome</keyword>
<accession>A0ABU0SG84</accession>
<protein>
    <recommendedName>
        <fullName evidence="2">Alpha/beta hydrolase domain-containing protein</fullName>
    </recommendedName>
</protein>
<evidence type="ECO:0000259" key="2">
    <source>
        <dbReference type="Pfam" id="PF20091"/>
    </source>
</evidence>
<reference evidence="3 4" key="1">
    <citation type="submission" date="2023-07" db="EMBL/GenBank/DDBJ databases">
        <title>Comparative genomics of wheat-associated soil bacteria to identify genetic determinants of phenazine resistance.</title>
        <authorList>
            <person name="Mouncey N."/>
        </authorList>
    </citation>
    <scope>NUCLEOTIDE SEQUENCE [LARGE SCALE GENOMIC DNA]</scope>
    <source>
        <strain evidence="3 4">V2I4</strain>
    </source>
</reference>
<sequence>MFWQWFRYKGPVTLPRWSPPDRPAAHSHPFSQPGVFRRRRLGLWALLLAALMPALSATGAQAAPLHPQSLVAPHDAADAPQGGTGDRLSRPRTTPLGSFGGIRYVQYDGVFEGRTSTGRFRVPYRISAPAEPRRSNGTMVVEPPHFVAGLGMLDVYLGRDFLFRRGFVHAGVGWSTLGNRILDPSISGTFIKGGIEEDGARVDDEIITDFAKALSSGGRSMVGKVSRKYVTGFSDSSYPILRLVHAGAAAGVFDLAVPVTTEGFDPQADLTADRFDGKIVIVNSEADDSTNLTDRRLARNRYRFYVVAGSPHIPDPLDAPLDLPFPVRRTTPASFVPALHAHFLQGHGWVRKGSPPPTSTQLRTQDGTIVRDPNGNAITEDRTGRRVPRLPFVELGEARYIAGFVGSYENVRTLQQLGFSTHKAYAQAFAAKVRDYQKARYILPEDAGDMRRRAQLCPPLTFTETYRDHYTEFVDIQPCTAS</sequence>
<feature type="region of interest" description="Disordered" evidence="1">
    <location>
        <begin position="72"/>
        <end position="95"/>
    </location>
</feature>
<evidence type="ECO:0000313" key="3">
    <source>
        <dbReference type="EMBL" id="MDQ1022580.1"/>
    </source>
</evidence>
<evidence type="ECO:0000313" key="4">
    <source>
        <dbReference type="Proteomes" id="UP001230328"/>
    </source>
</evidence>
<dbReference type="EMBL" id="JAUSZI010000002">
    <property type="protein sequence ID" value="MDQ1022580.1"/>
    <property type="molecule type" value="Genomic_DNA"/>
</dbReference>
<comment type="caution">
    <text evidence="3">The sequence shown here is derived from an EMBL/GenBank/DDBJ whole genome shotgun (WGS) entry which is preliminary data.</text>
</comment>